<comment type="similarity">
    <text evidence="2 7">Belongs to the methyltransferase superfamily. L-isoaspartyl/D-aspartyl protein methyltransferase family.</text>
</comment>
<dbReference type="InterPro" id="IPR000682">
    <property type="entry name" value="PCMT"/>
</dbReference>
<dbReference type="EMBL" id="MABE01000551">
    <property type="protein sequence ID" value="OUS39506.1"/>
    <property type="molecule type" value="Genomic_DNA"/>
</dbReference>
<evidence type="ECO:0000256" key="6">
    <source>
        <dbReference type="ARBA" id="ARBA00022691"/>
    </source>
</evidence>
<evidence type="ECO:0000256" key="5">
    <source>
        <dbReference type="ARBA" id="ARBA00022679"/>
    </source>
</evidence>
<dbReference type="InterPro" id="IPR029063">
    <property type="entry name" value="SAM-dependent_MTases_sf"/>
</dbReference>
<evidence type="ECO:0000256" key="4">
    <source>
        <dbReference type="ARBA" id="ARBA00022603"/>
    </source>
</evidence>
<dbReference type="CDD" id="cd02440">
    <property type="entry name" value="AdoMet_MTases"/>
    <property type="match status" value="1"/>
</dbReference>
<dbReference type="GO" id="GO:0032259">
    <property type="term" value="P:methylation"/>
    <property type="evidence" value="ECO:0007669"/>
    <property type="project" value="UniProtKB-KW"/>
</dbReference>
<sequence>MNDQQLAGIGMTSQRTRNRLVQRLRDSGIENQQVLDVMSSTPRHIFIDEALAHRAYEDTALPIGNGQTISQPYIVAKMTELLLASGPLNNVLEVGMGSGYQTAILAPLVKKLYSVERIEPLFNKARQRIRQLKLNNVSFKLSDGHWGWPEAGPYDGIIAAAAPEDIPQGLLDQMADGGRMILPVGGEKQSLVLVVRNGDKWVKKILEDVKFVPFLAGIKKS</sequence>
<dbReference type="NCBIfam" id="TIGR00080">
    <property type="entry name" value="pimt"/>
    <property type="match status" value="1"/>
</dbReference>
<accession>A0A1Y5HQC8</accession>
<proteinExistence type="inferred from homology"/>
<dbReference type="AlphaFoldDB" id="A0A1Y5HQC8"/>
<evidence type="ECO:0000313" key="9">
    <source>
        <dbReference type="Proteomes" id="UP000227088"/>
    </source>
</evidence>
<dbReference type="PROSITE" id="PS01279">
    <property type="entry name" value="PCMT"/>
    <property type="match status" value="1"/>
</dbReference>
<comment type="caution">
    <text evidence="8">The sequence shown here is derived from an EMBL/GenBank/DDBJ whole genome shotgun (WGS) entry which is preliminary data.</text>
</comment>
<keyword evidence="4 7" id="KW-0489">Methyltransferase</keyword>
<evidence type="ECO:0000256" key="2">
    <source>
        <dbReference type="ARBA" id="ARBA00005369"/>
    </source>
</evidence>
<evidence type="ECO:0000256" key="3">
    <source>
        <dbReference type="ARBA" id="ARBA00022490"/>
    </source>
</evidence>
<name>A0A1Y5HQC8_OLEAN</name>
<dbReference type="Pfam" id="PF01135">
    <property type="entry name" value="PCMT"/>
    <property type="match status" value="1"/>
</dbReference>
<dbReference type="GO" id="GO:0030091">
    <property type="term" value="P:protein repair"/>
    <property type="evidence" value="ECO:0007669"/>
    <property type="project" value="UniProtKB-UniRule"/>
</dbReference>
<comment type="subcellular location">
    <subcellularLocation>
        <location evidence="1 7">Cytoplasm</location>
    </subcellularLocation>
</comment>
<dbReference type="NCBIfam" id="NF001453">
    <property type="entry name" value="PRK00312.1"/>
    <property type="match status" value="1"/>
</dbReference>
<dbReference type="EC" id="2.1.1.77" evidence="7"/>
<evidence type="ECO:0000256" key="7">
    <source>
        <dbReference type="HAMAP-Rule" id="MF_00090"/>
    </source>
</evidence>
<reference evidence="9" key="1">
    <citation type="journal article" date="2017" name="Proc. Natl. Acad. Sci. U.S.A.">
        <title>Simulation of Deepwater Horizon oil plume reveals substrate specialization within a complex community of hydrocarbon degraders.</title>
        <authorList>
            <person name="Hu P."/>
            <person name="Dubinsky E.A."/>
            <person name="Probst A.J."/>
            <person name="Wang J."/>
            <person name="Sieber C.M.K."/>
            <person name="Tom L.M."/>
            <person name="Gardinali P."/>
            <person name="Banfield J.F."/>
            <person name="Atlas R.M."/>
            <person name="Andersen G.L."/>
        </authorList>
    </citation>
    <scope>NUCLEOTIDE SEQUENCE [LARGE SCALE GENOMIC DNA]</scope>
</reference>
<dbReference type="FunFam" id="3.40.50.150:FF:000010">
    <property type="entry name" value="Protein-L-isoaspartate O-methyltransferase"/>
    <property type="match status" value="1"/>
</dbReference>
<organism evidence="8 9">
    <name type="scientific">Oleispira antarctica</name>
    <dbReference type="NCBI Taxonomy" id="188908"/>
    <lineage>
        <taxon>Bacteria</taxon>
        <taxon>Pseudomonadati</taxon>
        <taxon>Pseudomonadota</taxon>
        <taxon>Gammaproteobacteria</taxon>
        <taxon>Oceanospirillales</taxon>
        <taxon>Oceanospirillaceae</taxon>
        <taxon>Oleispira</taxon>
    </lineage>
</organism>
<dbReference type="GO" id="GO:0004719">
    <property type="term" value="F:protein-L-isoaspartate (D-aspartate) O-methyltransferase activity"/>
    <property type="evidence" value="ECO:0007669"/>
    <property type="project" value="UniProtKB-UniRule"/>
</dbReference>
<dbReference type="HAMAP" id="MF_00090">
    <property type="entry name" value="PIMT"/>
    <property type="match status" value="1"/>
</dbReference>
<evidence type="ECO:0000256" key="1">
    <source>
        <dbReference type="ARBA" id="ARBA00004496"/>
    </source>
</evidence>
<dbReference type="PANTHER" id="PTHR11579:SF0">
    <property type="entry name" value="PROTEIN-L-ISOASPARTATE(D-ASPARTATE) O-METHYLTRANSFERASE"/>
    <property type="match status" value="1"/>
</dbReference>
<keyword evidence="5 7" id="KW-0808">Transferase</keyword>
<evidence type="ECO:0000313" key="8">
    <source>
        <dbReference type="EMBL" id="OUS39506.1"/>
    </source>
</evidence>
<feature type="active site" evidence="7">
    <location>
        <position position="70"/>
    </location>
</feature>
<comment type="catalytic activity">
    <reaction evidence="7">
        <text>[protein]-L-isoaspartate + S-adenosyl-L-methionine = [protein]-L-isoaspartate alpha-methyl ester + S-adenosyl-L-homocysteine</text>
        <dbReference type="Rhea" id="RHEA:12705"/>
        <dbReference type="Rhea" id="RHEA-COMP:12143"/>
        <dbReference type="Rhea" id="RHEA-COMP:12144"/>
        <dbReference type="ChEBI" id="CHEBI:57856"/>
        <dbReference type="ChEBI" id="CHEBI:59789"/>
        <dbReference type="ChEBI" id="CHEBI:90596"/>
        <dbReference type="ChEBI" id="CHEBI:90598"/>
        <dbReference type="EC" id="2.1.1.77"/>
    </reaction>
</comment>
<dbReference type="Gene3D" id="3.40.50.150">
    <property type="entry name" value="Vaccinia Virus protein VP39"/>
    <property type="match status" value="1"/>
</dbReference>
<dbReference type="SUPFAM" id="SSF53335">
    <property type="entry name" value="S-adenosyl-L-methionine-dependent methyltransferases"/>
    <property type="match status" value="1"/>
</dbReference>
<dbReference type="PANTHER" id="PTHR11579">
    <property type="entry name" value="PROTEIN-L-ISOASPARTATE O-METHYLTRANSFERASE"/>
    <property type="match status" value="1"/>
</dbReference>
<comment type="function">
    <text evidence="7">Catalyzes the methyl esterification of L-isoaspartyl residues in peptides and proteins that result from spontaneous decomposition of normal L-aspartyl and L-asparaginyl residues. It plays a role in the repair and/or degradation of damaged proteins.</text>
</comment>
<dbReference type="GO" id="GO:0005737">
    <property type="term" value="C:cytoplasm"/>
    <property type="evidence" value="ECO:0007669"/>
    <property type="project" value="UniProtKB-SubCell"/>
</dbReference>
<keyword evidence="6 7" id="KW-0949">S-adenosyl-L-methionine</keyword>
<keyword evidence="3 7" id="KW-0963">Cytoplasm</keyword>
<protein>
    <recommendedName>
        <fullName evidence="7">Protein-L-isoaspartate O-methyltransferase</fullName>
        <ecNumber evidence="7">2.1.1.77</ecNumber>
    </recommendedName>
    <alternativeName>
        <fullName evidence="7">L-isoaspartyl protein carboxyl methyltransferase</fullName>
    </alternativeName>
    <alternativeName>
        <fullName evidence="7">Protein L-isoaspartyl methyltransferase</fullName>
    </alternativeName>
    <alternativeName>
        <fullName evidence="7">Protein-beta-aspartate methyltransferase</fullName>
        <shortName evidence="7">PIMT</shortName>
    </alternativeName>
</protein>
<gene>
    <name evidence="7" type="primary">pcm</name>
    <name evidence="8" type="ORF">A9R00_09500</name>
</gene>
<dbReference type="Proteomes" id="UP000227088">
    <property type="component" value="Unassembled WGS sequence"/>
</dbReference>